<sequence>MKRRSQSIGFGVGSMARYTVDISAVVFAADLLWQPCRGSRQGPRWWQARVVHSLITPSRCRPRTTGNTDSCYERSERHI</sequence>
<accession>A0A165CY93</accession>
<keyword evidence="2" id="KW-1185">Reference proteome</keyword>
<name>A0A165CY93_9APHY</name>
<dbReference type="AlphaFoldDB" id="A0A165CY93"/>
<dbReference type="GeneID" id="63826531"/>
<dbReference type="Proteomes" id="UP000076871">
    <property type="component" value="Unassembled WGS sequence"/>
</dbReference>
<organism evidence="1 2">
    <name type="scientific">Laetiporus sulphureus 93-53</name>
    <dbReference type="NCBI Taxonomy" id="1314785"/>
    <lineage>
        <taxon>Eukaryota</taxon>
        <taxon>Fungi</taxon>
        <taxon>Dikarya</taxon>
        <taxon>Basidiomycota</taxon>
        <taxon>Agaricomycotina</taxon>
        <taxon>Agaricomycetes</taxon>
        <taxon>Polyporales</taxon>
        <taxon>Laetiporus</taxon>
    </lineage>
</organism>
<dbReference type="RefSeq" id="XP_040761470.1">
    <property type="nucleotide sequence ID" value="XM_040909502.1"/>
</dbReference>
<dbReference type="InParanoid" id="A0A165CY93"/>
<protein>
    <submittedName>
        <fullName evidence="1">Uncharacterized protein</fullName>
    </submittedName>
</protein>
<proteinExistence type="predicted"/>
<reference evidence="1 2" key="1">
    <citation type="journal article" date="2016" name="Mol. Biol. Evol.">
        <title>Comparative Genomics of Early-Diverging Mushroom-Forming Fungi Provides Insights into the Origins of Lignocellulose Decay Capabilities.</title>
        <authorList>
            <person name="Nagy L.G."/>
            <person name="Riley R."/>
            <person name="Tritt A."/>
            <person name="Adam C."/>
            <person name="Daum C."/>
            <person name="Floudas D."/>
            <person name="Sun H."/>
            <person name="Yadav J.S."/>
            <person name="Pangilinan J."/>
            <person name="Larsson K.H."/>
            <person name="Matsuura K."/>
            <person name="Barry K."/>
            <person name="Labutti K."/>
            <person name="Kuo R."/>
            <person name="Ohm R.A."/>
            <person name="Bhattacharya S.S."/>
            <person name="Shirouzu T."/>
            <person name="Yoshinaga Y."/>
            <person name="Martin F.M."/>
            <person name="Grigoriev I.V."/>
            <person name="Hibbett D.S."/>
        </authorList>
    </citation>
    <scope>NUCLEOTIDE SEQUENCE [LARGE SCALE GENOMIC DNA]</scope>
    <source>
        <strain evidence="1 2">93-53</strain>
    </source>
</reference>
<dbReference type="EMBL" id="KV427641">
    <property type="protein sequence ID" value="KZT03730.1"/>
    <property type="molecule type" value="Genomic_DNA"/>
</dbReference>
<evidence type="ECO:0000313" key="2">
    <source>
        <dbReference type="Proteomes" id="UP000076871"/>
    </source>
</evidence>
<gene>
    <name evidence="1" type="ORF">LAESUDRAFT_728734</name>
</gene>
<evidence type="ECO:0000313" key="1">
    <source>
        <dbReference type="EMBL" id="KZT03730.1"/>
    </source>
</evidence>